<gene>
    <name evidence="1" type="primary">ORF161711</name>
</gene>
<accession>A0A0B7B4P6</accession>
<dbReference type="EMBL" id="HACG01040982">
    <property type="protein sequence ID" value="CEK87847.1"/>
    <property type="molecule type" value="Transcribed_RNA"/>
</dbReference>
<dbReference type="AlphaFoldDB" id="A0A0B7B4P6"/>
<organism evidence="1">
    <name type="scientific">Arion vulgaris</name>
    <dbReference type="NCBI Taxonomy" id="1028688"/>
    <lineage>
        <taxon>Eukaryota</taxon>
        <taxon>Metazoa</taxon>
        <taxon>Spiralia</taxon>
        <taxon>Lophotrochozoa</taxon>
        <taxon>Mollusca</taxon>
        <taxon>Gastropoda</taxon>
        <taxon>Heterobranchia</taxon>
        <taxon>Euthyneura</taxon>
        <taxon>Panpulmonata</taxon>
        <taxon>Eupulmonata</taxon>
        <taxon>Stylommatophora</taxon>
        <taxon>Helicina</taxon>
        <taxon>Arionoidea</taxon>
        <taxon>Arionidae</taxon>
        <taxon>Arion</taxon>
    </lineage>
</organism>
<evidence type="ECO:0000313" key="1">
    <source>
        <dbReference type="EMBL" id="CEK87847.1"/>
    </source>
</evidence>
<name>A0A0B7B4P6_9EUPU</name>
<reference evidence="1" key="1">
    <citation type="submission" date="2014-12" db="EMBL/GenBank/DDBJ databases">
        <title>Insight into the proteome of Arion vulgaris.</title>
        <authorList>
            <person name="Aradska J."/>
            <person name="Bulat T."/>
            <person name="Smidak R."/>
            <person name="Sarate P."/>
            <person name="Gangsoo J."/>
            <person name="Sialana F."/>
            <person name="Bilban M."/>
            <person name="Lubec G."/>
        </authorList>
    </citation>
    <scope>NUCLEOTIDE SEQUENCE</scope>
    <source>
        <tissue evidence="1">Skin</tissue>
    </source>
</reference>
<sequence length="91" mass="10434">MSITNVSHDCSFRDVLLPARSWSQQWILLDYWPREQILLDYWPITTDVDTCSSDQQDIESIFSNLIPGGIRDITATLLLNGNLLYPPHVSL</sequence>
<proteinExistence type="predicted"/>
<protein>
    <submittedName>
        <fullName evidence="1">Uncharacterized protein</fullName>
    </submittedName>
</protein>